<dbReference type="Proteomes" id="UP000789704">
    <property type="component" value="Unassembled WGS sequence"/>
</dbReference>
<sequence>MNRRAFMTRSVLLAAAGCPGCAMPAFARAIRTPGAIAVYDPTLAHGRALAERAASGGLPAFGTGDDIGALWYATLAPHVARTRGLLIGVTRRSDYFVLTQFMAHTTGAVASRSDICRSPESAGTAHFIIDCAACRATQRIA</sequence>
<dbReference type="RefSeq" id="WP_228878215.1">
    <property type="nucleotide sequence ID" value="NZ_CAJQYX010000002.1"/>
</dbReference>
<accession>A0A9N8RYB3</accession>
<protein>
    <submittedName>
        <fullName evidence="2">Uncharacterized protein</fullName>
    </submittedName>
</protein>
<name>A0A9N8RYB3_9BURK</name>
<dbReference type="EMBL" id="CAJQZC010000005">
    <property type="protein sequence ID" value="CAG4902647.1"/>
    <property type="molecule type" value="Genomic_DNA"/>
</dbReference>
<gene>
    <name evidence="2" type="ORF">LMG31841_03130</name>
</gene>
<feature type="signal peptide" evidence="1">
    <location>
        <begin position="1"/>
        <end position="27"/>
    </location>
</feature>
<evidence type="ECO:0000313" key="2">
    <source>
        <dbReference type="EMBL" id="CAG4902647.1"/>
    </source>
</evidence>
<keyword evidence="1" id="KW-0732">Signal</keyword>
<dbReference type="AlphaFoldDB" id="A0A9N8RYB3"/>
<comment type="caution">
    <text evidence="2">The sequence shown here is derived from an EMBL/GenBank/DDBJ whole genome shotgun (WGS) entry which is preliminary data.</text>
</comment>
<organism evidence="2 3">
    <name type="scientific">Paraburkholderia saeva</name>
    <dbReference type="NCBI Taxonomy" id="2777537"/>
    <lineage>
        <taxon>Bacteria</taxon>
        <taxon>Pseudomonadati</taxon>
        <taxon>Pseudomonadota</taxon>
        <taxon>Betaproteobacteria</taxon>
        <taxon>Burkholderiales</taxon>
        <taxon>Burkholderiaceae</taxon>
        <taxon>Paraburkholderia</taxon>
    </lineage>
</organism>
<evidence type="ECO:0000256" key="1">
    <source>
        <dbReference type="SAM" id="SignalP"/>
    </source>
</evidence>
<feature type="chain" id="PRO_5040492362" evidence="1">
    <location>
        <begin position="28"/>
        <end position="141"/>
    </location>
</feature>
<proteinExistence type="predicted"/>
<reference evidence="2" key="1">
    <citation type="submission" date="2021-04" db="EMBL/GenBank/DDBJ databases">
        <authorList>
            <person name="Vanwijnsberghe S."/>
        </authorList>
    </citation>
    <scope>NUCLEOTIDE SEQUENCE</scope>
    <source>
        <strain evidence="2">LMG 31841</strain>
    </source>
</reference>
<keyword evidence="3" id="KW-1185">Reference proteome</keyword>
<evidence type="ECO:0000313" key="3">
    <source>
        <dbReference type="Proteomes" id="UP000789704"/>
    </source>
</evidence>